<dbReference type="Proteomes" id="UP000461443">
    <property type="component" value="Unassembled WGS sequence"/>
</dbReference>
<dbReference type="RefSeq" id="WP_162368582.1">
    <property type="nucleotide sequence ID" value="NZ_WUBS01000024.1"/>
</dbReference>
<proteinExistence type="predicted"/>
<keyword evidence="2" id="KW-1185">Reference proteome</keyword>
<accession>A0A845ST17</accession>
<reference evidence="1 2" key="1">
    <citation type="submission" date="2019-12" db="EMBL/GenBank/DDBJ databases">
        <authorList>
            <person name="Lee S.D."/>
        </authorList>
    </citation>
    <scope>NUCLEOTIDE SEQUENCE [LARGE SCALE GENOMIC DNA]</scope>
    <source>
        <strain evidence="1 2">SAP-6</strain>
    </source>
</reference>
<name>A0A845ST17_9GAMM</name>
<dbReference type="AlphaFoldDB" id="A0A845ST17"/>
<protein>
    <submittedName>
        <fullName evidence="1">Uncharacterized protein</fullName>
    </submittedName>
</protein>
<gene>
    <name evidence="1" type="ORF">GRH90_24360</name>
</gene>
<reference evidence="1 2" key="2">
    <citation type="submission" date="2020-02" db="EMBL/GenBank/DDBJ databases">
        <title>The new genus of Enterobacteriales.</title>
        <authorList>
            <person name="Kim I.S."/>
        </authorList>
    </citation>
    <scope>NUCLEOTIDE SEQUENCE [LARGE SCALE GENOMIC DNA]</scope>
    <source>
        <strain evidence="1 2">SAP-6</strain>
    </source>
</reference>
<comment type="caution">
    <text evidence="1">The sequence shown here is derived from an EMBL/GenBank/DDBJ whole genome shotgun (WGS) entry which is preliminary data.</text>
</comment>
<dbReference type="EMBL" id="WUBS01000024">
    <property type="protein sequence ID" value="NDL65868.1"/>
    <property type="molecule type" value="Genomic_DNA"/>
</dbReference>
<sequence>MPSFFSERTAEYSLVPAVLRALVKEFPSVAPIYFWRTREGNSVSQALNLHKRVRIMAMFARRPKIGKLENFVSGKINESVLNYAKHAREYGIATIGGFIAIDSFLDINNENRYIWFNLCNISESIYDYEFLCKINPCEIITEEDNFRKIKAINIEALIPIVNKYCKPLEWHHGMEIVYKLNQLTSPGSHGFFGRLWGGGYKPVLFLIFD</sequence>
<evidence type="ECO:0000313" key="1">
    <source>
        <dbReference type="EMBL" id="NDL65868.1"/>
    </source>
</evidence>
<evidence type="ECO:0000313" key="2">
    <source>
        <dbReference type="Proteomes" id="UP000461443"/>
    </source>
</evidence>
<organism evidence="1 2">
    <name type="scientific">Acerihabitans arboris</name>
    <dbReference type="NCBI Taxonomy" id="2691583"/>
    <lineage>
        <taxon>Bacteria</taxon>
        <taxon>Pseudomonadati</taxon>
        <taxon>Pseudomonadota</taxon>
        <taxon>Gammaproteobacteria</taxon>
        <taxon>Enterobacterales</taxon>
        <taxon>Pectobacteriaceae</taxon>
        <taxon>Acerihabitans</taxon>
    </lineage>
</organism>